<evidence type="ECO:0000259" key="2">
    <source>
        <dbReference type="SMART" id="SM00822"/>
    </source>
</evidence>
<dbReference type="Gene3D" id="3.40.50.720">
    <property type="entry name" value="NAD(P)-binding Rossmann-like Domain"/>
    <property type="match status" value="1"/>
</dbReference>
<comment type="similarity">
    <text evidence="1">Belongs to the short-chain dehydrogenases/reductases (SDR) family.</text>
</comment>
<accession>A0ABN0TY78</accession>
<dbReference type="InterPro" id="IPR057326">
    <property type="entry name" value="KR_dom"/>
</dbReference>
<dbReference type="Pfam" id="PF13561">
    <property type="entry name" value="adh_short_C2"/>
    <property type="match status" value="1"/>
</dbReference>
<dbReference type="SMART" id="SM00822">
    <property type="entry name" value="PKS_KR"/>
    <property type="match status" value="1"/>
</dbReference>
<evidence type="ECO:0000313" key="3">
    <source>
        <dbReference type="EMBL" id="GAA0233066.1"/>
    </source>
</evidence>
<dbReference type="InterPro" id="IPR036291">
    <property type="entry name" value="NAD(P)-bd_dom_sf"/>
</dbReference>
<dbReference type="InterPro" id="IPR002347">
    <property type="entry name" value="SDR_fam"/>
</dbReference>
<evidence type="ECO:0000313" key="4">
    <source>
        <dbReference type="Proteomes" id="UP001500416"/>
    </source>
</evidence>
<dbReference type="PANTHER" id="PTHR42760:SF40">
    <property type="entry name" value="3-OXOACYL-[ACYL-CARRIER-PROTEIN] REDUCTASE, CHLOROPLASTIC"/>
    <property type="match status" value="1"/>
</dbReference>
<proteinExistence type="inferred from homology"/>
<reference evidence="3 4" key="1">
    <citation type="journal article" date="2019" name="Int. J. Syst. Evol. Microbiol.">
        <title>The Global Catalogue of Microorganisms (GCM) 10K type strain sequencing project: providing services to taxonomists for standard genome sequencing and annotation.</title>
        <authorList>
            <consortium name="The Broad Institute Genomics Platform"/>
            <consortium name="The Broad Institute Genome Sequencing Center for Infectious Disease"/>
            <person name="Wu L."/>
            <person name="Ma J."/>
        </authorList>
    </citation>
    <scope>NUCLEOTIDE SEQUENCE [LARGE SCALE GENOMIC DNA]</scope>
    <source>
        <strain evidence="3 4">JCM 3380</strain>
    </source>
</reference>
<dbReference type="CDD" id="cd05233">
    <property type="entry name" value="SDR_c"/>
    <property type="match status" value="1"/>
</dbReference>
<evidence type="ECO:0000256" key="1">
    <source>
        <dbReference type="ARBA" id="ARBA00006484"/>
    </source>
</evidence>
<name>A0ABN0TY78_9PSEU</name>
<dbReference type="SUPFAM" id="SSF51735">
    <property type="entry name" value="NAD(P)-binding Rossmann-fold domains"/>
    <property type="match status" value="1"/>
</dbReference>
<sequence length="234" mass="24200">MDLTGTSVLVTGASGGIGAGIARRFAEAGAAVVRHAFTAAGDFVRADLTDESACHDLVAEAVRRVGGLDAVVNCAGVQPDQDLDGMTVADWRAVVDTNVLSAFAVTQAAARVMRETGGSITHIASIQGTQAAEGHAHYCASKAALIMHARSAALEYGRFGIRVNTVSPGLVDRPGLAEAWPDGVERWRAAAPLGRLGTPEDVGDACVFLASRSARWITGHDLVVDGGVSARPTW</sequence>
<organism evidence="3 4">
    <name type="scientific">Saccharothrix mutabilis subsp. mutabilis</name>
    <dbReference type="NCBI Taxonomy" id="66855"/>
    <lineage>
        <taxon>Bacteria</taxon>
        <taxon>Bacillati</taxon>
        <taxon>Actinomycetota</taxon>
        <taxon>Actinomycetes</taxon>
        <taxon>Pseudonocardiales</taxon>
        <taxon>Pseudonocardiaceae</taxon>
        <taxon>Saccharothrix</taxon>
    </lineage>
</organism>
<gene>
    <name evidence="3" type="ORF">GCM10010492_34840</name>
</gene>
<dbReference type="Proteomes" id="UP001500416">
    <property type="component" value="Unassembled WGS sequence"/>
</dbReference>
<dbReference type="PRINTS" id="PR00080">
    <property type="entry name" value="SDRFAMILY"/>
</dbReference>
<protein>
    <submittedName>
        <fullName evidence="3">SDR family NAD(P)-dependent oxidoreductase</fullName>
    </submittedName>
</protein>
<dbReference type="PANTHER" id="PTHR42760">
    <property type="entry name" value="SHORT-CHAIN DEHYDROGENASES/REDUCTASES FAMILY MEMBER"/>
    <property type="match status" value="1"/>
</dbReference>
<dbReference type="PRINTS" id="PR00081">
    <property type="entry name" value="GDHRDH"/>
</dbReference>
<dbReference type="RefSeq" id="WP_343934874.1">
    <property type="nucleotide sequence ID" value="NZ_BAAABU010000006.1"/>
</dbReference>
<dbReference type="EMBL" id="BAAABU010000006">
    <property type="protein sequence ID" value="GAA0233066.1"/>
    <property type="molecule type" value="Genomic_DNA"/>
</dbReference>
<feature type="domain" description="Ketoreductase" evidence="2">
    <location>
        <begin position="6"/>
        <end position="190"/>
    </location>
</feature>
<comment type="caution">
    <text evidence="3">The sequence shown here is derived from an EMBL/GenBank/DDBJ whole genome shotgun (WGS) entry which is preliminary data.</text>
</comment>
<keyword evidence="4" id="KW-1185">Reference proteome</keyword>